<dbReference type="SUPFAM" id="SSF51735">
    <property type="entry name" value="NAD(P)-binding Rossmann-fold domains"/>
    <property type="match status" value="1"/>
</dbReference>
<dbReference type="RefSeq" id="WP_111576296.1">
    <property type="nucleotide sequence ID" value="NZ_JBHEEY010000006.1"/>
</dbReference>
<dbReference type="PANTHER" id="PTHR13812:SF19">
    <property type="entry name" value="KETIMINE REDUCTASE MU-CRYSTALLIN"/>
    <property type="match status" value="1"/>
</dbReference>
<sequence length="323" mass="34995">MTEKLLYLSRAQVEQLIPARNALRAALAQAVQDTAAQRLKFEPKTTLTFATGHSFQAMPALVSDEHGKGLAAVKWVSVVPTRAQSKLDNIHSVICVNDLATGQPLAIMDGNYITLVRTAALSALAAQYMLVSKPLSIGFVGCGQQAREHLLAFLDLYPSLHQVFCISRSEESAQKLATFAQDSGLEAQVTSQADDVLANCDIIISTVPSAPGFTPFLDARKMRANALAIMVDLGRSWQPEGFSAFDHIATDSLLQSQHPYDNEGKELSSVQVNLDLEILLAQPLNSVGRKAFFFKGIAPADLAVAALVYHRAIEQNCGSFLER</sequence>
<accession>A0A364JS48</accession>
<organism evidence="2 3">
    <name type="scientific">Falsochrobactrum ovis</name>
    <dbReference type="NCBI Taxonomy" id="1293442"/>
    <lineage>
        <taxon>Bacteria</taxon>
        <taxon>Pseudomonadati</taxon>
        <taxon>Pseudomonadota</taxon>
        <taxon>Alphaproteobacteria</taxon>
        <taxon>Hyphomicrobiales</taxon>
        <taxon>Brucellaceae</taxon>
        <taxon>Falsochrobactrum</taxon>
    </lineage>
</organism>
<comment type="similarity">
    <text evidence="1">Belongs to the ornithine cyclodeaminase/mu-crystallin family.</text>
</comment>
<comment type="caution">
    <text evidence="2">The sequence shown here is derived from an EMBL/GenBank/DDBJ whole genome shotgun (WGS) entry which is preliminary data.</text>
</comment>
<evidence type="ECO:0000256" key="1">
    <source>
        <dbReference type="ARBA" id="ARBA00008903"/>
    </source>
</evidence>
<dbReference type="InterPro" id="IPR036291">
    <property type="entry name" value="NAD(P)-bd_dom_sf"/>
</dbReference>
<dbReference type="GO" id="GO:0005737">
    <property type="term" value="C:cytoplasm"/>
    <property type="evidence" value="ECO:0007669"/>
    <property type="project" value="TreeGrafter"/>
</dbReference>
<dbReference type="Pfam" id="PF02423">
    <property type="entry name" value="OCD_Mu_crystall"/>
    <property type="match status" value="1"/>
</dbReference>
<dbReference type="InterPro" id="IPR023401">
    <property type="entry name" value="ODC_N"/>
</dbReference>
<dbReference type="AlphaFoldDB" id="A0A364JS48"/>
<name>A0A364JS48_9HYPH</name>
<dbReference type="InterPro" id="IPR003462">
    <property type="entry name" value="ODC_Mu_crystall"/>
</dbReference>
<dbReference type="PANTHER" id="PTHR13812">
    <property type="entry name" value="KETIMINE REDUCTASE MU-CRYSTALLIN"/>
    <property type="match status" value="1"/>
</dbReference>
<dbReference type="Gene3D" id="3.30.1780.10">
    <property type="entry name" value="ornithine cyclodeaminase, domain 1"/>
    <property type="match status" value="1"/>
</dbReference>
<protein>
    <submittedName>
        <fullName evidence="2">Ornithine cyclodeaminase</fullName>
    </submittedName>
</protein>
<dbReference type="Proteomes" id="UP000249453">
    <property type="component" value="Unassembled WGS sequence"/>
</dbReference>
<dbReference type="PIRSF" id="PIRSF001439">
    <property type="entry name" value="CryM"/>
    <property type="match status" value="1"/>
</dbReference>
<keyword evidence="3" id="KW-1185">Reference proteome</keyword>
<evidence type="ECO:0000313" key="3">
    <source>
        <dbReference type="Proteomes" id="UP000249453"/>
    </source>
</evidence>
<dbReference type="Gene3D" id="3.40.50.720">
    <property type="entry name" value="NAD(P)-binding Rossmann-like Domain"/>
    <property type="match status" value="1"/>
</dbReference>
<gene>
    <name evidence="2" type="ORF">C7374_11915</name>
</gene>
<reference evidence="2 3" key="1">
    <citation type="submission" date="2018-06" db="EMBL/GenBank/DDBJ databases">
        <title>Genomic Encyclopedia of Type Strains, Phase IV (KMG-IV): sequencing the most valuable type-strain genomes for metagenomic binning, comparative biology and taxonomic classification.</title>
        <authorList>
            <person name="Goeker M."/>
        </authorList>
    </citation>
    <scope>NUCLEOTIDE SEQUENCE [LARGE SCALE GENOMIC DNA]</scope>
    <source>
        <strain evidence="2 3">DSM 26720</strain>
    </source>
</reference>
<dbReference type="EMBL" id="QLMK01000019">
    <property type="protein sequence ID" value="RAK25770.1"/>
    <property type="molecule type" value="Genomic_DNA"/>
</dbReference>
<dbReference type="OrthoDB" id="9785971at2"/>
<evidence type="ECO:0000313" key="2">
    <source>
        <dbReference type="EMBL" id="RAK25770.1"/>
    </source>
</evidence>
<proteinExistence type="inferred from homology"/>